<dbReference type="PRINTS" id="PR00252">
    <property type="entry name" value="NRIONCHANNEL"/>
</dbReference>
<accession>A0A210QZI2</accession>
<evidence type="ECO:0000256" key="8">
    <source>
        <dbReference type="ARBA" id="ARBA00023157"/>
    </source>
</evidence>
<dbReference type="InterPro" id="IPR006202">
    <property type="entry name" value="Neur_chan_lig-bd"/>
</dbReference>
<keyword evidence="11" id="KW-1071">Ligand-gated ion channel</keyword>
<feature type="transmembrane region" description="Helical" evidence="14">
    <location>
        <begin position="261"/>
        <end position="278"/>
    </location>
</feature>
<reference evidence="17 18" key="1">
    <citation type="journal article" date="2017" name="Nat. Ecol. Evol.">
        <title>Scallop genome provides insights into evolution of bilaterian karyotype and development.</title>
        <authorList>
            <person name="Wang S."/>
            <person name="Zhang J."/>
            <person name="Jiao W."/>
            <person name="Li J."/>
            <person name="Xun X."/>
            <person name="Sun Y."/>
            <person name="Guo X."/>
            <person name="Huan P."/>
            <person name="Dong B."/>
            <person name="Zhang L."/>
            <person name="Hu X."/>
            <person name="Sun X."/>
            <person name="Wang J."/>
            <person name="Zhao C."/>
            <person name="Wang Y."/>
            <person name="Wang D."/>
            <person name="Huang X."/>
            <person name="Wang R."/>
            <person name="Lv J."/>
            <person name="Li Y."/>
            <person name="Zhang Z."/>
            <person name="Liu B."/>
            <person name="Lu W."/>
            <person name="Hui Y."/>
            <person name="Liang J."/>
            <person name="Zhou Z."/>
            <person name="Hou R."/>
            <person name="Li X."/>
            <person name="Liu Y."/>
            <person name="Li H."/>
            <person name="Ning X."/>
            <person name="Lin Y."/>
            <person name="Zhao L."/>
            <person name="Xing Q."/>
            <person name="Dou J."/>
            <person name="Li Y."/>
            <person name="Mao J."/>
            <person name="Guo H."/>
            <person name="Dou H."/>
            <person name="Li T."/>
            <person name="Mu C."/>
            <person name="Jiang W."/>
            <person name="Fu Q."/>
            <person name="Fu X."/>
            <person name="Miao Y."/>
            <person name="Liu J."/>
            <person name="Yu Q."/>
            <person name="Li R."/>
            <person name="Liao H."/>
            <person name="Li X."/>
            <person name="Kong Y."/>
            <person name="Jiang Z."/>
            <person name="Chourrout D."/>
            <person name="Li R."/>
            <person name="Bao Z."/>
        </authorList>
    </citation>
    <scope>NUCLEOTIDE SEQUENCE [LARGE SCALE GENOMIC DNA]</scope>
    <source>
        <strain evidence="17 18">PY_sf001</strain>
    </source>
</reference>
<feature type="domain" description="Neurotransmitter-gated ion-channel transmembrane" evidence="16">
    <location>
        <begin position="233"/>
        <end position="457"/>
    </location>
</feature>
<dbReference type="CDD" id="cd18997">
    <property type="entry name" value="LGIC_ECD_nAChR"/>
    <property type="match status" value="1"/>
</dbReference>
<dbReference type="NCBIfam" id="TIGR00860">
    <property type="entry name" value="LIC"/>
    <property type="match status" value="1"/>
</dbReference>
<feature type="domain" description="Neurotransmitter-gated ion-channel ligand-binding" evidence="15">
    <location>
        <begin position="22"/>
        <end position="225"/>
    </location>
</feature>
<keyword evidence="7 14" id="KW-0472">Membrane</keyword>
<keyword evidence="10" id="KW-0325">Glycoprotein</keyword>
<evidence type="ECO:0000256" key="7">
    <source>
        <dbReference type="ARBA" id="ARBA00023136"/>
    </source>
</evidence>
<evidence type="ECO:0000256" key="13">
    <source>
        <dbReference type="ARBA" id="ARBA00034099"/>
    </source>
</evidence>
<protein>
    <submittedName>
        <fullName evidence="17">Neuronal acetylcholine receptor subunit alpha-10</fullName>
    </submittedName>
</protein>
<dbReference type="InterPro" id="IPR002394">
    <property type="entry name" value="Nicotinic_acetylcholine_rcpt"/>
</dbReference>
<feature type="transmembrane region" description="Helical" evidence="14">
    <location>
        <begin position="226"/>
        <end position="249"/>
    </location>
</feature>
<feature type="transmembrane region" description="Helical" evidence="14">
    <location>
        <begin position="443"/>
        <end position="465"/>
    </location>
</feature>
<dbReference type="Pfam" id="PF02931">
    <property type="entry name" value="Neur_chan_LBD"/>
    <property type="match status" value="1"/>
</dbReference>
<comment type="subcellular location">
    <subcellularLocation>
        <location evidence="13">Synaptic cell membrane</location>
        <topology evidence="13">Multi-pass membrane protein</topology>
    </subcellularLocation>
</comment>
<dbReference type="InterPro" id="IPR036719">
    <property type="entry name" value="Neuro-gated_channel_TM_sf"/>
</dbReference>
<dbReference type="PANTHER" id="PTHR18945">
    <property type="entry name" value="NEUROTRANSMITTER GATED ION CHANNEL"/>
    <property type="match status" value="1"/>
</dbReference>
<evidence type="ECO:0000256" key="5">
    <source>
        <dbReference type="ARBA" id="ARBA00023018"/>
    </source>
</evidence>
<evidence type="ECO:0000256" key="12">
    <source>
        <dbReference type="ARBA" id="ARBA00023303"/>
    </source>
</evidence>
<keyword evidence="6 14" id="KW-0406">Ion transport</keyword>
<dbReference type="SUPFAM" id="SSF90112">
    <property type="entry name" value="Neurotransmitter-gated ion-channel transmembrane pore"/>
    <property type="match status" value="1"/>
</dbReference>
<proteinExistence type="inferred from homology"/>
<dbReference type="Gene3D" id="2.70.170.10">
    <property type="entry name" value="Neurotransmitter-gated ion-channel ligand-binding domain"/>
    <property type="match status" value="1"/>
</dbReference>
<keyword evidence="1 14" id="KW-0813">Transport</keyword>
<dbReference type="GO" id="GO:0022848">
    <property type="term" value="F:acetylcholine-gated monoatomic cation-selective channel activity"/>
    <property type="evidence" value="ECO:0007669"/>
    <property type="project" value="InterPro"/>
</dbReference>
<evidence type="ECO:0000259" key="16">
    <source>
        <dbReference type="Pfam" id="PF02932"/>
    </source>
</evidence>
<evidence type="ECO:0000256" key="6">
    <source>
        <dbReference type="ARBA" id="ARBA00023065"/>
    </source>
</evidence>
<keyword evidence="18" id="KW-1185">Reference proteome</keyword>
<dbReference type="GO" id="GO:0004888">
    <property type="term" value="F:transmembrane signaling receptor activity"/>
    <property type="evidence" value="ECO:0007669"/>
    <property type="project" value="InterPro"/>
</dbReference>
<comment type="caution">
    <text evidence="17">The sequence shown here is derived from an EMBL/GenBank/DDBJ whole genome shotgun (WGS) entry which is preliminary data.</text>
</comment>
<feature type="transmembrane region" description="Helical" evidence="14">
    <location>
        <begin position="290"/>
        <end position="312"/>
    </location>
</feature>
<evidence type="ECO:0000313" key="18">
    <source>
        <dbReference type="Proteomes" id="UP000242188"/>
    </source>
</evidence>
<name>A0A210QZI2_MIZYE</name>
<evidence type="ECO:0000256" key="3">
    <source>
        <dbReference type="ARBA" id="ARBA00022692"/>
    </source>
</evidence>
<dbReference type="InterPro" id="IPR006029">
    <property type="entry name" value="Neurotrans-gated_channel_TM"/>
</dbReference>
<dbReference type="InterPro" id="IPR038050">
    <property type="entry name" value="Neuro_actylchol_rec"/>
</dbReference>
<dbReference type="STRING" id="6573.A0A210QZI2"/>
<evidence type="ECO:0000256" key="1">
    <source>
        <dbReference type="ARBA" id="ARBA00022448"/>
    </source>
</evidence>
<dbReference type="InterPro" id="IPR006201">
    <property type="entry name" value="Neur_channel"/>
</dbReference>
<dbReference type="Proteomes" id="UP000242188">
    <property type="component" value="Unassembled WGS sequence"/>
</dbReference>
<dbReference type="PRINTS" id="PR00254">
    <property type="entry name" value="NICOTINICR"/>
</dbReference>
<dbReference type="CDD" id="cd19051">
    <property type="entry name" value="LGIC_TM_cation"/>
    <property type="match status" value="1"/>
</dbReference>
<keyword evidence="4 14" id="KW-1133">Transmembrane helix</keyword>
<dbReference type="FunFam" id="1.20.58.390:FF:000043">
    <property type="entry name" value="AcetylCholine Receptor"/>
    <property type="match status" value="1"/>
</dbReference>
<gene>
    <name evidence="17" type="ORF">KP79_PYT00377</name>
</gene>
<keyword evidence="5" id="KW-0770">Synapse</keyword>
<keyword evidence="12 14" id="KW-0407">Ion channel</keyword>
<dbReference type="SUPFAM" id="SSF63712">
    <property type="entry name" value="Nicotinic receptor ligand binding domain-like"/>
    <property type="match status" value="1"/>
</dbReference>
<evidence type="ECO:0000256" key="11">
    <source>
        <dbReference type="ARBA" id="ARBA00023286"/>
    </source>
</evidence>
<keyword evidence="9 17" id="KW-0675">Receptor</keyword>
<dbReference type="InterPro" id="IPR036734">
    <property type="entry name" value="Neur_chan_lig-bd_sf"/>
</dbReference>
<dbReference type="AlphaFoldDB" id="A0A210QZI2"/>
<keyword evidence="8" id="KW-1015">Disulfide bond</keyword>
<dbReference type="InterPro" id="IPR018000">
    <property type="entry name" value="Neurotransmitter_ion_chnl_CS"/>
</dbReference>
<sequence length="473" mass="53537">MALFGMILTVSAIRGVNTNLQDQLVRDLFASYDRDVRPQCEHNDKVNATADMSLRQIIDLDEPKQILKLNVWIRTRWTDCRLTWDPANYSNIDHIVLPYARLWVPDLVLYDNAESTLSGIKDFRAGLTYTGHISYNFPSILNSLCAINVRYFPFDTQTCPLIFGSWAYNGLELDISNASSHTGLASFVRSIEWEVIDAPIKYSQDWYGDTYWSTVTFTFNLERKPLFYIMNILCPCLLITCVAVFGFMLPPDSGEKVNLEITVLLSLAVFQLIVLETIPPSGDSTPFLGLYFMVSMALVGTSCLLTVFVLQVHYKGNNGTRMPGWVKRCIMGPLSRITCVKITDDDSKSYTVSEGNNTGLIIPNGSLQCEQFEKVNYSKTQDNAKTQPTAPATDGKQLIYPLHSVLKGISDRLEYFRRHIESQQNEATVDKDWSLLAVMMDRVFMVVYIVIVVTVALSMILPVVLRNRSFHTE</sequence>
<keyword evidence="3 14" id="KW-0812">Transmembrane</keyword>
<dbReference type="FunFam" id="2.70.170.10:FF:000030">
    <property type="entry name" value="AcetylCholine Receptor"/>
    <property type="match status" value="1"/>
</dbReference>
<organism evidence="17 18">
    <name type="scientific">Mizuhopecten yessoensis</name>
    <name type="common">Japanese scallop</name>
    <name type="synonym">Patinopecten yessoensis</name>
    <dbReference type="NCBI Taxonomy" id="6573"/>
    <lineage>
        <taxon>Eukaryota</taxon>
        <taxon>Metazoa</taxon>
        <taxon>Spiralia</taxon>
        <taxon>Lophotrochozoa</taxon>
        <taxon>Mollusca</taxon>
        <taxon>Bivalvia</taxon>
        <taxon>Autobranchia</taxon>
        <taxon>Pteriomorphia</taxon>
        <taxon>Pectinida</taxon>
        <taxon>Pectinoidea</taxon>
        <taxon>Pectinidae</taxon>
        <taxon>Mizuhopecten</taxon>
    </lineage>
</organism>
<dbReference type="Gene3D" id="1.20.58.390">
    <property type="entry name" value="Neurotransmitter-gated ion-channel transmembrane domain"/>
    <property type="match status" value="2"/>
</dbReference>
<keyword evidence="2" id="KW-1003">Cell membrane</keyword>
<evidence type="ECO:0000256" key="4">
    <source>
        <dbReference type="ARBA" id="ARBA00022989"/>
    </source>
</evidence>
<comment type="similarity">
    <text evidence="14">Belongs to the ligand-gated ion channel (TC 1.A.9) family.</text>
</comment>
<evidence type="ECO:0000256" key="2">
    <source>
        <dbReference type="ARBA" id="ARBA00022475"/>
    </source>
</evidence>
<dbReference type="OrthoDB" id="5975154at2759"/>
<evidence type="ECO:0000256" key="10">
    <source>
        <dbReference type="ARBA" id="ARBA00023180"/>
    </source>
</evidence>
<dbReference type="GO" id="GO:0045211">
    <property type="term" value="C:postsynaptic membrane"/>
    <property type="evidence" value="ECO:0007669"/>
    <property type="project" value="InterPro"/>
</dbReference>
<evidence type="ECO:0000256" key="9">
    <source>
        <dbReference type="ARBA" id="ARBA00023170"/>
    </source>
</evidence>
<evidence type="ECO:0000313" key="17">
    <source>
        <dbReference type="EMBL" id="OWF54137.1"/>
    </source>
</evidence>
<dbReference type="EMBL" id="NEDP02001159">
    <property type="protein sequence ID" value="OWF54137.1"/>
    <property type="molecule type" value="Genomic_DNA"/>
</dbReference>
<dbReference type="Pfam" id="PF02932">
    <property type="entry name" value="Neur_chan_memb"/>
    <property type="match status" value="1"/>
</dbReference>
<dbReference type="PROSITE" id="PS00236">
    <property type="entry name" value="NEUROTR_ION_CHANNEL"/>
    <property type="match status" value="1"/>
</dbReference>
<evidence type="ECO:0000259" key="15">
    <source>
        <dbReference type="Pfam" id="PF02931"/>
    </source>
</evidence>
<evidence type="ECO:0000256" key="14">
    <source>
        <dbReference type="RuleBase" id="RU000687"/>
    </source>
</evidence>